<protein>
    <submittedName>
        <fullName evidence="1">Uncharacterized protein</fullName>
    </submittedName>
</protein>
<evidence type="ECO:0000313" key="2">
    <source>
        <dbReference type="Proteomes" id="UP001164539"/>
    </source>
</evidence>
<evidence type="ECO:0000313" key="1">
    <source>
        <dbReference type="EMBL" id="KAJ4705554.1"/>
    </source>
</evidence>
<comment type="caution">
    <text evidence="1">The sequence shown here is derived from an EMBL/GenBank/DDBJ whole genome shotgun (WGS) entry which is preliminary data.</text>
</comment>
<organism evidence="1 2">
    <name type="scientific">Melia azedarach</name>
    <name type="common">Chinaberry tree</name>
    <dbReference type="NCBI Taxonomy" id="155640"/>
    <lineage>
        <taxon>Eukaryota</taxon>
        <taxon>Viridiplantae</taxon>
        <taxon>Streptophyta</taxon>
        <taxon>Embryophyta</taxon>
        <taxon>Tracheophyta</taxon>
        <taxon>Spermatophyta</taxon>
        <taxon>Magnoliopsida</taxon>
        <taxon>eudicotyledons</taxon>
        <taxon>Gunneridae</taxon>
        <taxon>Pentapetalae</taxon>
        <taxon>rosids</taxon>
        <taxon>malvids</taxon>
        <taxon>Sapindales</taxon>
        <taxon>Meliaceae</taxon>
        <taxon>Melia</taxon>
    </lineage>
</organism>
<accession>A0ACC1X323</accession>
<reference evidence="1 2" key="1">
    <citation type="journal article" date="2023" name="Science">
        <title>Complex scaffold remodeling in plant triterpene biosynthesis.</title>
        <authorList>
            <person name="De La Pena R."/>
            <person name="Hodgson H."/>
            <person name="Liu J.C."/>
            <person name="Stephenson M.J."/>
            <person name="Martin A.C."/>
            <person name="Owen C."/>
            <person name="Harkess A."/>
            <person name="Leebens-Mack J."/>
            <person name="Jimenez L.E."/>
            <person name="Osbourn A."/>
            <person name="Sattely E.S."/>
        </authorList>
    </citation>
    <scope>NUCLEOTIDE SEQUENCE [LARGE SCALE GENOMIC DNA]</scope>
    <source>
        <strain evidence="2">cv. JPN11</strain>
        <tissue evidence="1">Leaf</tissue>
    </source>
</reference>
<keyword evidence="2" id="KW-1185">Reference proteome</keyword>
<name>A0ACC1X323_MELAZ</name>
<dbReference type="Proteomes" id="UP001164539">
    <property type="component" value="Chromosome 12"/>
</dbReference>
<sequence length="133" mass="14680">MAYSSKSKALLLSLNLLFFTFFNSIPSSESRQLLSCDPELPEQIFGNCRTLVLVLIFGVRIFDAQCCPYLGDIQSSQGNACTCTALKGGFIDKIKEEFPEVPIPEDFFDNMSKHCRNFGVELGCGADASNYAI</sequence>
<gene>
    <name evidence="1" type="ORF">OWV82_022315</name>
</gene>
<dbReference type="EMBL" id="CM051405">
    <property type="protein sequence ID" value="KAJ4705554.1"/>
    <property type="molecule type" value="Genomic_DNA"/>
</dbReference>
<proteinExistence type="predicted"/>